<evidence type="ECO:0000256" key="1">
    <source>
        <dbReference type="SAM" id="MobiDB-lite"/>
    </source>
</evidence>
<dbReference type="AlphaFoldDB" id="A0ABD0PC38"/>
<proteinExistence type="predicted"/>
<feature type="non-terminal residue" evidence="2">
    <location>
        <position position="96"/>
    </location>
</feature>
<sequence>SFATFLQHQVEASSLQDNILPQADRITPEAVSGHPGLQEKMDGGSTFQKERSSLERFRLQLAQKERELHLREEQLREEHKRELAVLRQENYVLQSK</sequence>
<evidence type="ECO:0000313" key="3">
    <source>
        <dbReference type="Proteomes" id="UP001529510"/>
    </source>
</evidence>
<name>A0ABD0PC38_CIRMR</name>
<organism evidence="2 3">
    <name type="scientific">Cirrhinus mrigala</name>
    <name type="common">Mrigala</name>
    <dbReference type="NCBI Taxonomy" id="683832"/>
    <lineage>
        <taxon>Eukaryota</taxon>
        <taxon>Metazoa</taxon>
        <taxon>Chordata</taxon>
        <taxon>Craniata</taxon>
        <taxon>Vertebrata</taxon>
        <taxon>Euteleostomi</taxon>
        <taxon>Actinopterygii</taxon>
        <taxon>Neopterygii</taxon>
        <taxon>Teleostei</taxon>
        <taxon>Ostariophysi</taxon>
        <taxon>Cypriniformes</taxon>
        <taxon>Cyprinidae</taxon>
        <taxon>Labeoninae</taxon>
        <taxon>Labeonini</taxon>
        <taxon>Cirrhinus</taxon>
    </lineage>
</organism>
<feature type="non-terminal residue" evidence="2">
    <location>
        <position position="1"/>
    </location>
</feature>
<gene>
    <name evidence="2" type="ORF">M9458_031928</name>
</gene>
<reference evidence="2 3" key="1">
    <citation type="submission" date="2024-05" db="EMBL/GenBank/DDBJ databases">
        <title>Genome sequencing and assembly of Indian major carp, Cirrhinus mrigala (Hamilton, 1822).</title>
        <authorList>
            <person name="Mohindra V."/>
            <person name="Chowdhury L.M."/>
            <person name="Lal K."/>
            <person name="Jena J.K."/>
        </authorList>
    </citation>
    <scope>NUCLEOTIDE SEQUENCE [LARGE SCALE GENOMIC DNA]</scope>
    <source>
        <strain evidence="2">CM1030</strain>
        <tissue evidence="2">Blood</tissue>
    </source>
</reference>
<comment type="caution">
    <text evidence="2">The sequence shown here is derived from an EMBL/GenBank/DDBJ whole genome shotgun (WGS) entry which is preliminary data.</text>
</comment>
<protein>
    <submittedName>
        <fullName evidence="2">Uncharacterized protein</fullName>
    </submittedName>
</protein>
<feature type="region of interest" description="Disordered" evidence="1">
    <location>
        <begin position="28"/>
        <end position="49"/>
    </location>
</feature>
<dbReference type="Proteomes" id="UP001529510">
    <property type="component" value="Unassembled WGS sequence"/>
</dbReference>
<dbReference type="EMBL" id="JAMKFB020000016">
    <property type="protein sequence ID" value="KAL0171617.1"/>
    <property type="molecule type" value="Genomic_DNA"/>
</dbReference>
<feature type="compositionally biased region" description="Basic and acidic residues" evidence="1">
    <location>
        <begin position="37"/>
        <end position="49"/>
    </location>
</feature>
<accession>A0ABD0PC38</accession>
<keyword evidence="3" id="KW-1185">Reference proteome</keyword>
<evidence type="ECO:0000313" key="2">
    <source>
        <dbReference type="EMBL" id="KAL0171617.1"/>
    </source>
</evidence>